<reference evidence="1 2" key="1">
    <citation type="submission" date="2013-11" db="EMBL/GenBank/DDBJ databases">
        <title>Opisthorchis viverrini - life in the bile duct.</title>
        <authorList>
            <person name="Young N.D."/>
            <person name="Nagarajan N."/>
            <person name="Lin S.J."/>
            <person name="Korhonen P.K."/>
            <person name="Jex A.R."/>
            <person name="Hall R.S."/>
            <person name="Safavi-Hemami H."/>
            <person name="Kaewkong W."/>
            <person name="Bertrand D."/>
            <person name="Gao S."/>
            <person name="Seet Q."/>
            <person name="Wongkham S."/>
            <person name="Teh B.T."/>
            <person name="Wongkham C."/>
            <person name="Intapan P.M."/>
            <person name="Maleewong W."/>
            <person name="Yang X."/>
            <person name="Hu M."/>
            <person name="Wang Z."/>
            <person name="Hofmann A."/>
            <person name="Sternberg P.W."/>
            <person name="Tan P."/>
            <person name="Wang J."/>
            <person name="Gasser R.B."/>
        </authorList>
    </citation>
    <scope>NUCLEOTIDE SEQUENCE [LARGE SCALE GENOMIC DNA]</scope>
</reference>
<accession>A0A074ZZP3</accession>
<dbReference type="AlphaFoldDB" id="A0A074ZZP3"/>
<dbReference type="GeneID" id="20315215"/>
<dbReference type="CTD" id="20315215"/>
<sequence>MCSFKCHLLSIPNDLPLALIRLECQRLFDLFSCIHERGTVPENCRESVALDPDRNETVGVTYPSLLSGDSRAASGIPARLRWSRLNLYTASGAGTTPYVQTIPNFSIPGFLRHRAPGPDDPTPALSKDGGELLSQRFFRSQARWLNWLEREFIDRNVRGSDLYLLTSPV</sequence>
<protein>
    <submittedName>
        <fullName evidence="1">Uncharacterized protein</fullName>
    </submittedName>
</protein>
<keyword evidence="2" id="KW-1185">Reference proteome</keyword>
<evidence type="ECO:0000313" key="1">
    <source>
        <dbReference type="EMBL" id="KER32933.1"/>
    </source>
</evidence>
<name>A0A074ZZP3_OPIVI</name>
<dbReference type="EMBL" id="KL596629">
    <property type="protein sequence ID" value="KER32933.1"/>
    <property type="molecule type" value="Genomic_DNA"/>
</dbReference>
<proteinExistence type="predicted"/>
<evidence type="ECO:0000313" key="2">
    <source>
        <dbReference type="Proteomes" id="UP000054324"/>
    </source>
</evidence>
<gene>
    <name evidence="1" type="ORF">T265_01027</name>
</gene>
<dbReference type="Proteomes" id="UP000054324">
    <property type="component" value="Unassembled WGS sequence"/>
</dbReference>
<dbReference type="KEGG" id="ovi:T265_01027"/>
<organism evidence="1 2">
    <name type="scientific">Opisthorchis viverrini</name>
    <name type="common">Southeast Asian liver fluke</name>
    <dbReference type="NCBI Taxonomy" id="6198"/>
    <lineage>
        <taxon>Eukaryota</taxon>
        <taxon>Metazoa</taxon>
        <taxon>Spiralia</taxon>
        <taxon>Lophotrochozoa</taxon>
        <taxon>Platyhelminthes</taxon>
        <taxon>Trematoda</taxon>
        <taxon>Digenea</taxon>
        <taxon>Opisthorchiida</taxon>
        <taxon>Opisthorchiata</taxon>
        <taxon>Opisthorchiidae</taxon>
        <taxon>Opisthorchis</taxon>
    </lineage>
</organism>
<dbReference type="RefSeq" id="XP_009163234.1">
    <property type="nucleotide sequence ID" value="XM_009164970.1"/>
</dbReference>